<proteinExistence type="predicted"/>
<dbReference type="AlphaFoldDB" id="A0A4R3LS27"/>
<feature type="transmembrane region" description="Helical" evidence="1">
    <location>
        <begin position="193"/>
        <end position="218"/>
    </location>
</feature>
<name>A0A4R3LS27_9HYPH</name>
<comment type="caution">
    <text evidence="2">The sequence shown here is derived from an EMBL/GenBank/DDBJ whole genome shotgun (WGS) entry which is preliminary data.</text>
</comment>
<dbReference type="PIRSF" id="PIRSF033239">
    <property type="entry name" value="ExoD"/>
    <property type="match status" value="1"/>
</dbReference>
<keyword evidence="1" id="KW-0472">Membrane</keyword>
<evidence type="ECO:0000313" key="3">
    <source>
        <dbReference type="Proteomes" id="UP000294664"/>
    </source>
</evidence>
<keyword evidence="1" id="KW-0812">Transmembrane</keyword>
<dbReference type="InterPro" id="IPR010331">
    <property type="entry name" value="ExoD"/>
</dbReference>
<accession>A0A4R3LS27</accession>
<dbReference type="PANTHER" id="PTHR41795">
    <property type="entry name" value="EXOPOLYSACCHARIDE SYNTHESIS PROTEIN"/>
    <property type="match status" value="1"/>
</dbReference>
<dbReference type="Pfam" id="PF06055">
    <property type="entry name" value="ExoD"/>
    <property type="match status" value="1"/>
</dbReference>
<keyword evidence="1" id="KW-1133">Transmembrane helix</keyword>
<feature type="transmembrane region" description="Helical" evidence="1">
    <location>
        <begin position="153"/>
        <end position="173"/>
    </location>
</feature>
<dbReference type="Proteomes" id="UP000294664">
    <property type="component" value="Unassembled WGS sequence"/>
</dbReference>
<evidence type="ECO:0000313" key="2">
    <source>
        <dbReference type="EMBL" id="TCT00977.1"/>
    </source>
</evidence>
<evidence type="ECO:0008006" key="4">
    <source>
        <dbReference type="Google" id="ProtNLM"/>
    </source>
</evidence>
<dbReference type="PANTHER" id="PTHR41795:SF1">
    <property type="entry name" value="EXOPOLYSACCHARIDE SYNTHESIS PROTEIN"/>
    <property type="match status" value="1"/>
</dbReference>
<protein>
    <recommendedName>
        <fullName evidence="4">Exopolysaccharide synthesis protein ExoD</fullName>
    </recommendedName>
</protein>
<gene>
    <name evidence="2" type="ORF">EDC64_12065</name>
</gene>
<reference evidence="2 3" key="1">
    <citation type="submission" date="2019-03" db="EMBL/GenBank/DDBJ databases">
        <title>Genomic Encyclopedia of Type Strains, Phase IV (KMG-IV): sequencing the most valuable type-strain genomes for metagenomic binning, comparative biology and taxonomic classification.</title>
        <authorList>
            <person name="Goeker M."/>
        </authorList>
    </citation>
    <scope>NUCLEOTIDE SEQUENCE [LARGE SCALE GENOMIC DNA]</scope>
    <source>
        <strain evidence="2 3">DSM 9035</strain>
    </source>
</reference>
<organism evidence="2 3">
    <name type="scientific">Aquabacter spiritensis</name>
    <dbReference type="NCBI Taxonomy" id="933073"/>
    <lineage>
        <taxon>Bacteria</taxon>
        <taxon>Pseudomonadati</taxon>
        <taxon>Pseudomonadota</taxon>
        <taxon>Alphaproteobacteria</taxon>
        <taxon>Hyphomicrobiales</taxon>
        <taxon>Xanthobacteraceae</taxon>
        <taxon>Aquabacter</taxon>
    </lineage>
</organism>
<keyword evidence="3" id="KW-1185">Reference proteome</keyword>
<dbReference type="EMBL" id="SMAI01000020">
    <property type="protein sequence ID" value="TCT00977.1"/>
    <property type="molecule type" value="Genomic_DNA"/>
</dbReference>
<sequence>MAGRRKCPDTAAFSVLREGVPLEAPVDHRTPRTSELLAAVLSAQEGDKVAIGDLINALRNRAFGITFLLFGIPNCIPMPPGIPVVCGIVLGLIGLQMALGRQELWLPERIKRQTFSRSMLEAIVTRSRPTIEWFERWSRPRLPQFAGPTARRIVGAVVVLLGFILLLPIPFLGNLPPGFAVCIFGLGLVERDGGVILAGFFATVLGLLVTAAMSWAIWQGAVAIF</sequence>
<evidence type="ECO:0000256" key="1">
    <source>
        <dbReference type="SAM" id="Phobius"/>
    </source>
</evidence>